<dbReference type="RefSeq" id="WP_330929644.1">
    <property type="nucleotide sequence ID" value="NZ_CP119075.1"/>
</dbReference>
<dbReference type="PROSITE" id="PS51459">
    <property type="entry name" value="FIDO"/>
    <property type="match status" value="1"/>
</dbReference>
<name>A0AAF0CRS1_9BACT</name>
<dbReference type="GO" id="GO:0016301">
    <property type="term" value="F:kinase activity"/>
    <property type="evidence" value="ECO:0007669"/>
    <property type="project" value="InterPro"/>
</dbReference>
<gene>
    <name evidence="2" type="ORF">PXH66_08525</name>
</gene>
<dbReference type="AlphaFoldDB" id="A0AAF0CRS1"/>
<reference evidence="2" key="1">
    <citation type="submission" date="2023-03" db="EMBL/GenBank/DDBJ databases">
        <title>Lomoglobus Profundus gen. nov., sp. nov., a novel member of the phylum Verrucomicrobia, isolated from deep-marine sediment of South China Sea.</title>
        <authorList>
            <person name="Ahmad T."/>
            <person name="Ishaq S.E."/>
            <person name="Wang F."/>
        </authorList>
    </citation>
    <scope>NUCLEOTIDE SEQUENCE</scope>
    <source>
        <strain evidence="2">LMO-M01</strain>
    </source>
</reference>
<dbReference type="PANTHER" id="PTHR39426:SF1">
    <property type="entry name" value="HOMOLOGY TO DEATH-ON-CURING PROTEIN OF PHAGE P1"/>
    <property type="match status" value="1"/>
</dbReference>
<evidence type="ECO:0000313" key="3">
    <source>
        <dbReference type="Proteomes" id="UP001218638"/>
    </source>
</evidence>
<feature type="domain" description="Fido" evidence="1">
    <location>
        <begin position="6"/>
        <end position="122"/>
    </location>
</feature>
<dbReference type="Gene3D" id="1.20.120.1870">
    <property type="entry name" value="Fic/DOC protein, Fido domain"/>
    <property type="match status" value="1"/>
</dbReference>
<protein>
    <submittedName>
        <fullName evidence="2">Type II toxin-antitoxin system death-on-curing family toxin</fullName>
    </submittedName>
</protein>
<keyword evidence="3" id="KW-1185">Reference proteome</keyword>
<dbReference type="InterPro" id="IPR003812">
    <property type="entry name" value="Fido"/>
</dbReference>
<proteinExistence type="predicted"/>
<sequence>MEPTWLLRETVLTLHEQSLALFGGLAGIRDEVMLDSALKRPEDLWYYSKPTLPELSASYAFGLAKNHPFFDGNKRIAFLAAVTFLEVNGRRFKGSEVEAILNTLALAAGELDEKGFAAWLEVSSTAPTS</sequence>
<dbReference type="PIRSF" id="PIRSF018297">
    <property type="entry name" value="Doc"/>
    <property type="match status" value="1"/>
</dbReference>
<dbReference type="KEGG" id="slom:PXH66_08525"/>
<organism evidence="2 3">
    <name type="scientific">Synoicihabitans lomoniglobus</name>
    <dbReference type="NCBI Taxonomy" id="2909285"/>
    <lineage>
        <taxon>Bacteria</taxon>
        <taxon>Pseudomonadati</taxon>
        <taxon>Verrucomicrobiota</taxon>
        <taxon>Opitutia</taxon>
        <taxon>Opitutales</taxon>
        <taxon>Opitutaceae</taxon>
        <taxon>Synoicihabitans</taxon>
    </lineage>
</organism>
<dbReference type="InterPro" id="IPR036597">
    <property type="entry name" value="Fido-like_dom_sf"/>
</dbReference>
<dbReference type="NCBIfam" id="TIGR01550">
    <property type="entry name" value="DOC_P1"/>
    <property type="match status" value="1"/>
</dbReference>
<dbReference type="InterPro" id="IPR053737">
    <property type="entry name" value="Type_II_TA_Toxin"/>
</dbReference>
<accession>A0AAF0CRS1</accession>
<dbReference type="SUPFAM" id="SSF140931">
    <property type="entry name" value="Fic-like"/>
    <property type="match status" value="1"/>
</dbReference>
<dbReference type="EMBL" id="CP119075">
    <property type="protein sequence ID" value="WED66893.1"/>
    <property type="molecule type" value="Genomic_DNA"/>
</dbReference>
<dbReference type="Pfam" id="PF02661">
    <property type="entry name" value="Fic"/>
    <property type="match status" value="1"/>
</dbReference>
<dbReference type="PANTHER" id="PTHR39426">
    <property type="entry name" value="HOMOLOGY TO DEATH-ON-CURING PROTEIN OF PHAGE P1"/>
    <property type="match status" value="1"/>
</dbReference>
<evidence type="ECO:0000313" key="2">
    <source>
        <dbReference type="EMBL" id="WED66893.1"/>
    </source>
</evidence>
<dbReference type="InterPro" id="IPR006440">
    <property type="entry name" value="Doc"/>
</dbReference>
<dbReference type="Proteomes" id="UP001218638">
    <property type="component" value="Chromosome"/>
</dbReference>
<evidence type="ECO:0000259" key="1">
    <source>
        <dbReference type="PROSITE" id="PS51459"/>
    </source>
</evidence>